<feature type="region of interest" description="Disordered" evidence="1">
    <location>
        <begin position="1"/>
        <end position="37"/>
    </location>
</feature>
<accession>A0A9P8Y836</accession>
<feature type="compositionally biased region" description="Low complexity" evidence="1">
    <location>
        <begin position="202"/>
        <end position="211"/>
    </location>
</feature>
<keyword evidence="3" id="KW-1185">Reference proteome</keyword>
<gene>
    <name evidence="2" type="ORF">B0I36DRAFT_226304</name>
</gene>
<dbReference type="PANTHER" id="PTHR37781">
    <property type="entry name" value="TFIIH COMPLEX SUBUNIT"/>
    <property type="match status" value="1"/>
</dbReference>
<protein>
    <recommendedName>
        <fullName evidence="4">Meiotic recombination protein DMC1</fullName>
    </recommendedName>
</protein>
<dbReference type="Proteomes" id="UP000756346">
    <property type="component" value="Unassembled WGS sequence"/>
</dbReference>
<reference evidence="2" key="1">
    <citation type="journal article" date="2021" name="Nat. Commun.">
        <title>Genetic determinants of endophytism in the Arabidopsis root mycobiome.</title>
        <authorList>
            <person name="Mesny F."/>
            <person name="Miyauchi S."/>
            <person name="Thiergart T."/>
            <person name="Pickel B."/>
            <person name="Atanasova L."/>
            <person name="Karlsson M."/>
            <person name="Huettel B."/>
            <person name="Barry K.W."/>
            <person name="Haridas S."/>
            <person name="Chen C."/>
            <person name="Bauer D."/>
            <person name="Andreopoulos W."/>
            <person name="Pangilinan J."/>
            <person name="LaButti K."/>
            <person name="Riley R."/>
            <person name="Lipzen A."/>
            <person name="Clum A."/>
            <person name="Drula E."/>
            <person name="Henrissat B."/>
            <person name="Kohler A."/>
            <person name="Grigoriev I.V."/>
            <person name="Martin F.M."/>
            <person name="Hacquard S."/>
        </authorList>
    </citation>
    <scope>NUCLEOTIDE SEQUENCE</scope>
    <source>
        <strain evidence="2">MPI-CAGE-CH-0230</strain>
    </source>
</reference>
<proteinExistence type="predicted"/>
<name>A0A9P8Y836_9PEZI</name>
<feature type="compositionally biased region" description="Low complexity" evidence="1">
    <location>
        <begin position="1"/>
        <end position="35"/>
    </location>
</feature>
<organism evidence="2 3">
    <name type="scientific">Microdochium trichocladiopsis</name>
    <dbReference type="NCBI Taxonomy" id="1682393"/>
    <lineage>
        <taxon>Eukaryota</taxon>
        <taxon>Fungi</taxon>
        <taxon>Dikarya</taxon>
        <taxon>Ascomycota</taxon>
        <taxon>Pezizomycotina</taxon>
        <taxon>Sordariomycetes</taxon>
        <taxon>Xylariomycetidae</taxon>
        <taxon>Xylariales</taxon>
        <taxon>Microdochiaceae</taxon>
        <taxon>Microdochium</taxon>
    </lineage>
</organism>
<dbReference type="GeneID" id="70178628"/>
<dbReference type="OrthoDB" id="5420410at2759"/>
<evidence type="ECO:0000313" key="2">
    <source>
        <dbReference type="EMBL" id="KAH7030726.1"/>
    </source>
</evidence>
<dbReference type="Pfam" id="PF17110">
    <property type="entry name" value="TFB6"/>
    <property type="match status" value="1"/>
</dbReference>
<dbReference type="RefSeq" id="XP_046012406.1">
    <property type="nucleotide sequence ID" value="XM_046149082.1"/>
</dbReference>
<dbReference type="InterPro" id="IPR031349">
    <property type="entry name" value="Tfb6"/>
</dbReference>
<dbReference type="GO" id="GO:0005675">
    <property type="term" value="C:transcription factor TFIIH holo complex"/>
    <property type="evidence" value="ECO:0007669"/>
    <property type="project" value="TreeGrafter"/>
</dbReference>
<dbReference type="EMBL" id="JAGTJQ010000005">
    <property type="protein sequence ID" value="KAH7030726.1"/>
    <property type="molecule type" value="Genomic_DNA"/>
</dbReference>
<dbReference type="AlphaFoldDB" id="A0A9P8Y836"/>
<dbReference type="PANTHER" id="PTHR37781:SF1">
    <property type="entry name" value="ADR380WP"/>
    <property type="match status" value="1"/>
</dbReference>
<feature type="non-terminal residue" evidence="2">
    <location>
        <position position="1"/>
    </location>
</feature>
<evidence type="ECO:0008006" key="4">
    <source>
        <dbReference type="Google" id="ProtNLM"/>
    </source>
</evidence>
<evidence type="ECO:0000313" key="3">
    <source>
        <dbReference type="Proteomes" id="UP000756346"/>
    </source>
</evidence>
<sequence length="246" mass="26964">GGFFRASLPSPAPSTASSRAAARLPRPRSKPLLPGSRKEDYARDYISQRMMHISRRWVKKHGIPDPADQVSGYESMDEVCTDMEEVVDVLWFSGTPSIQIPTLLALALALTEYLPSFPPAPRPTFGLLQKLDHCFASLLVGRDVKTNEPLPGFQRGLGAGFSRTDMVRIKSLADETRMLVAVVMSGEADVDDFEEEVEGDDPAAAAASSRRVGGRDDDEEEELHMNVAKVYEKTLTQLGETLGESI</sequence>
<feature type="region of interest" description="Disordered" evidence="1">
    <location>
        <begin position="195"/>
        <end position="221"/>
    </location>
</feature>
<comment type="caution">
    <text evidence="2">The sequence shown here is derived from an EMBL/GenBank/DDBJ whole genome shotgun (WGS) entry which is preliminary data.</text>
</comment>
<feature type="non-terminal residue" evidence="2">
    <location>
        <position position="246"/>
    </location>
</feature>
<evidence type="ECO:0000256" key="1">
    <source>
        <dbReference type="SAM" id="MobiDB-lite"/>
    </source>
</evidence>